<dbReference type="PROSITE" id="PS50110">
    <property type="entry name" value="RESPONSE_REGULATORY"/>
    <property type="match status" value="1"/>
</dbReference>
<name>A0A7W9GGR0_9ACTN</name>
<dbReference type="AlphaFoldDB" id="A0A7W9GGR0"/>
<evidence type="ECO:0000256" key="3">
    <source>
        <dbReference type="PROSITE-ProRule" id="PRU00169"/>
    </source>
</evidence>
<dbReference type="SUPFAM" id="SSF46894">
    <property type="entry name" value="C-terminal effector domain of the bipartite response regulators"/>
    <property type="match status" value="1"/>
</dbReference>
<dbReference type="InterPro" id="IPR001789">
    <property type="entry name" value="Sig_transdc_resp-reg_receiver"/>
</dbReference>
<dbReference type="PANTHER" id="PTHR43214:SF43">
    <property type="entry name" value="TWO-COMPONENT RESPONSE REGULATOR"/>
    <property type="match status" value="1"/>
</dbReference>
<comment type="caution">
    <text evidence="6">The sequence shown here is derived from an EMBL/GenBank/DDBJ whole genome shotgun (WGS) entry which is preliminary data.</text>
</comment>
<dbReference type="Proteomes" id="UP000579153">
    <property type="component" value="Unassembled WGS sequence"/>
</dbReference>
<dbReference type="InterPro" id="IPR016032">
    <property type="entry name" value="Sig_transdc_resp-reg_C-effctor"/>
</dbReference>
<dbReference type="PANTHER" id="PTHR43214">
    <property type="entry name" value="TWO-COMPONENT RESPONSE REGULATOR"/>
    <property type="match status" value="1"/>
</dbReference>
<dbReference type="PRINTS" id="PR00038">
    <property type="entry name" value="HTHLUXR"/>
</dbReference>
<dbReference type="PROSITE" id="PS50043">
    <property type="entry name" value="HTH_LUXR_2"/>
    <property type="match status" value="1"/>
</dbReference>
<evidence type="ECO:0000313" key="7">
    <source>
        <dbReference type="Proteomes" id="UP000579153"/>
    </source>
</evidence>
<proteinExistence type="predicted"/>
<dbReference type="InterPro" id="IPR058245">
    <property type="entry name" value="NreC/VraR/RcsB-like_REC"/>
</dbReference>
<dbReference type="InterPro" id="IPR000792">
    <property type="entry name" value="Tscrpt_reg_LuxR_C"/>
</dbReference>
<dbReference type="Pfam" id="PF00196">
    <property type="entry name" value="GerE"/>
    <property type="match status" value="1"/>
</dbReference>
<sequence>MIRVLIVDDHQVVRQGLRYVLEDEVDIEVAGECADGPAALAAIQSLRPDVVLLDMVMPGMGGLEVLERLKEWPAPPAVIVLTSFVENEVALQAMRGGALSYLSKTSAVDRVVEAVRMAVTGGSVLDPPVAAMLVQRVRDDDGPAKEDPLRMLAPRERDVLAALARGQSNREIARTLSLSETTVKSYVSSILTKLRLQDRTQAAIFGLQCGLVPLGEALSADQPSVED</sequence>
<dbReference type="RefSeq" id="WP_185076389.1">
    <property type="nucleotide sequence ID" value="NZ_JACHMB010000001.1"/>
</dbReference>
<keyword evidence="7" id="KW-1185">Reference proteome</keyword>
<dbReference type="Gene3D" id="3.40.50.2300">
    <property type="match status" value="1"/>
</dbReference>
<evidence type="ECO:0000256" key="2">
    <source>
        <dbReference type="ARBA" id="ARBA00023125"/>
    </source>
</evidence>
<keyword evidence="1 3" id="KW-0597">Phosphoprotein</keyword>
<gene>
    <name evidence="6" type="ORF">HD596_010228</name>
</gene>
<dbReference type="GO" id="GO:0006355">
    <property type="term" value="P:regulation of DNA-templated transcription"/>
    <property type="evidence" value="ECO:0007669"/>
    <property type="project" value="InterPro"/>
</dbReference>
<accession>A0A7W9GGR0</accession>
<dbReference type="Pfam" id="PF00072">
    <property type="entry name" value="Response_reg"/>
    <property type="match status" value="1"/>
</dbReference>
<feature type="domain" description="Response regulatory" evidence="5">
    <location>
        <begin position="3"/>
        <end position="119"/>
    </location>
</feature>
<dbReference type="SUPFAM" id="SSF52172">
    <property type="entry name" value="CheY-like"/>
    <property type="match status" value="1"/>
</dbReference>
<dbReference type="PROSITE" id="PS00622">
    <property type="entry name" value="HTH_LUXR_1"/>
    <property type="match status" value="1"/>
</dbReference>
<dbReference type="InterPro" id="IPR039420">
    <property type="entry name" value="WalR-like"/>
</dbReference>
<reference evidence="6 7" key="1">
    <citation type="submission" date="2020-08" db="EMBL/GenBank/DDBJ databases">
        <title>Sequencing the genomes of 1000 actinobacteria strains.</title>
        <authorList>
            <person name="Klenk H.-P."/>
        </authorList>
    </citation>
    <scope>NUCLEOTIDE SEQUENCE [LARGE SCALE GENOMIC DNA]</scope>
    <source>
        <strain evidence="6 7">DSM 45507</strain>
    </source>
</reference>
<dbReference type="GO" id="GO:0003677">
    <property type="term" value="F:DNA binding"/>
    <property type="evidence" value="ECO:0007669"/>
    <property type="project" value="UniProtKB-KW"/>
</dbReference>
<dbReference type="CDD" id="cd17535">
    <property type="entry name" value="REC_NarL-like"/>
    <property type="match status" value="1"/>
</dbReference>
<feature type="domain" description="HTH luxR-type" evidence="4">
    <location>
        <begin position="145"/>
        <end position="210"/>
    </location>
</feature>
<dbReference type="GO" id="GO:0000160">
    <property type="term" value="P:phosphorelay signal transduction system"/>
    <property type="evidence" value="ECO:0007669"/>
    <property type="project" value="InterPro"/>
</dbReference>
<feature type="modified residue" description="4-aspartylphosphate" evidence="3">
    <location>
        <position position="54"/>
    </location>
</feature>
<evidence type="ECO:0000259" key="5">
    <source>
        <dbReference type="PROSITE" id="PS50110"/>
    </source>
</evidence>
<dbReference type="EMBL" id="JACHMB010000001">
    <property type="protein sequence ID" value="MBB5783472.1"/>
    <property type="molecule type" value="Genomic_DNA"/>
</dbReference>
<evidence type="ECO:0000259" key="4">
    <source>
        <dbReference type="PROSITE" id="PS50043"/>
    </source>
</evidence>
<dbReference type="CDD" id="cd06170">
    <property type="entry name" value="LuxR_C_like"/>
    <property type="match status" value="1"/>
</dbReference>
<dbReference type="SMART" id="SM00448">
    <property type="entry name" value="REC"/>
    <property type="match status" value="1"/>
</dbReference>
<evidence type="ECO:0000256" key="1">
    <source>
        <dbReference type="ARBA" id="ARBA00022553"/>
    </source>
</evidence>
<protein>
    <submittedName>
        <fullName evidence="6">NarL family two-component system response regulator LiaR</fullName>
    </submittedName>
</protein>
<organism evidence="6 7">
    <name type="scientific">Nonomuraea jabiensis</name>
    <dbReference type="NCBI Taxonomy" id="882448"/>
    <lineage>
        <taxon>Bacteria</taxon>
        <taxon>Bacillati</taxon>
        <taxon>Actinomycetota</taxon>
        <taxon>Actinomycetes</taxon>
        <taxon>Streptosporangiales</taxon>
        <taxon>Streptosporangiaceae</taxon>
        <taxon>Nonomuraea</taxon>
    </lineage>
</organism>
<keyword evidence="2" id="KW-0238">DNA-binding</keyword>
<dbReference type="InterPro" id="IPR011006">
    <property type="entry name" value="CheY-like_superfamily"/>
</dbReference>
<evidence type="ECO:0000313" key="6">
    <source>
        <dbReference type="EMBL" id="MBB5783472.1"/>
    </source>
</evidence>
<dbReference type="SMART" id="SM00421">
    <property type="entry name" value="HTH_LUXR"/>
    <property type="match status" value="1"/>
</dbReference>